<dbReference type="EMBL" id="JACIET010000001">
    <property type="protein sequence ID" value="MBB4010810.1"/>
    <property type="molecule type" value="Genomic_DNA"/>
</dbReference>
<dbReference type="Pfam" id="PF07793">
    <property type="entry name" value="DUF1631"/>
    <property type="match status" value="2"/>
</dbReference>
<name>A0A840BCQ2_9RHOO</name>
<protein>
    <recommendedName>
        <fullName evidence="3">DUF1631 family protein</fullName>
    </recommendedName>
</protein>
<reference evidence="1 2" key="1">
    <citation type="submission" date="2020-08" db="EMBL/GenBank/DDBJ databases">
        <title>Genomic Encyclopedia of Type Strains, Phase IV (KMG-IV): sequencing the most valuable type-strain genomes for metagenomic binning, comparative biology and taxonomic classification.</title>
        <authorList>
            <person name="Goeker M."/>
        </authorList>
    </citation>
    <scope>NUCLEOTIDE SEQUENCE [LARGE SCALE GENOMIC DNA]</scope>
    <source>
        <strain evidence="1 2">DSM 106739</strain>
    </source>
</reference>
<dbReference type="Proteomes" id="UP000561045">
    <property type="component" value="Unassembled WGS sequence"/>
</dbReference>
<evidence type="ECO:0000313" key="2">
    <source>
        <dbReference type="Proteomes" id="UP000561045"/>
    </source>
</evidence>
<accession>A0A840BCQ2</accession>
<gene>
    <name evidence="1" type="ORF">GGR36_000118</name>
</gene>
<evidence type="ECO:0008006" key="3">
    <source>
        <dbReference type="Google" id="ProtNLM"/>
    </source>
</evidence>
<dbReference type="RefSeq" id="WP_183630761.1">
    <property type="nucleotide sequence ID" value="NZ_BAABLE010000011.1"/>
</dbReference>
<evidence type="ECO:0000313" key="1">
    <source>
        <dbReference type="EMBL" id="MBB4010810.1"/>
    </source>
</evidence>
<dbReference type="InterPro" id="IPR012434">
    <property type="entry name" value="DUF1631"/>
</dbReference>
<proteinExistence type="predicted"/>
<comment type="caution">
    <text evidence="1">The sequence shown here is derived from an EMBL/GenBank/DDBJ whole genome shotgun (WGS) entry which is preliminary data.</text>
</comment>
<keyword evidence="2" id="KW-1185">Reference proteome</keyword>
<dbReference type="AlphaFoldDB" id="A0A840BCQ2"/>
<sequence length="710" mass="76331">MTRLENTKIVEITGGASASQRQLVREMQDLFSRHLSDWLAQVRTPVLVALYEQAANATSSREQEDAIALCRIFESTWSAFPAVFMRHVRNGVAHARADERAFGDLYLFDDAEMENLRLANAVSGPLREAAGEELHALDERIGGLLGLPRAQHAFGNPMGPTRLSHALIEGCKVVDAPPAVRDAFARVVANRLAVDLPTVYQEINAELAARGVGIERTRERFIRKHPTLGSGAPASIERHRNAAIALHDALKVNERKRLATGKPSEMSKICSYLHDALAEPAQGTDAAPLAVMLNSAPLSTASAPIRTLLSLADEVFAGLLETPDLPPIGRRLLAALKRPLMILALSDEALFATATHPAIRLIDAVVDASRRCNASVDGGDKVSARLNAIVQQLHADTAPCSAHFVEALASLEAFTAARDRAEAAASASLLATIERNARDATALKSATDLLRPLCAGPLPEEMRNFLLHAWIPIIQAAIVSGARERELGILHGMAARLVRTVDPAQTDAERAEIRAGLRALIEEVTLQLEASDLPAEVWAVPLAALLPVQIRALQGRPIETRCSDLPSLMPAMQAPGQHPQRIGVFEVTEVPDQSPDDITDCLAREALAAAGNLAPGDWVVFARDDGAPEVMQRLVWTSKAGDHHVFTSFESAQATSVSSSALAAMLLKNRARLVARSTRFDALASAAMTRQPVLDAPAIPVPLRPRAVKA</sequence>
<organism evidence="1 2">
    <name type="scientific">Niveibacterium umoris</name>
    <dbReference type="NCBI Taxonomy" id="1193620"/>
    <lineage>
        <taxon>Bacteria</taxon>
        <taxon>Pseudomonadati</taxon>
        <taxon>Pseudomonadota</taxon>
        <taxon>Betaproteobacteria</taxon>
        <taxon>Rhodocyclales</taxon>
        <taxon>Rhodocyclaceae</taxon>
        <taxon>Niveibacterium</taxon>
    </lineage>
</organism>